<dbReference type="GO" id="GO:0016020">
    <property type="term" value="C:membrane"/>
    <property type="evidence" value="ECO:0007669"/>
    <property type="project" value="InterPro"/>
</dbReference>
<organism evidence="2 3">
    <name type="scientific">Anas zonorhyncha</name>
    <name type="common">Eastern spot-billed duck</name>
    <dbReference type="NCBI Taxonomy" id="75864"/>
    <lineage>
        <taxon>Eukaryota</taxon>
        <taxon>Metazoa</taxon>
        <taxon>Chordata</taxon>
        <taxon>Craniata</taxon>
        <taxon>Vertebrata</taxon>
        <taxon>Euteleostomi</taxon>
        <taxon>Archelosauria</taxon>
        <taxon>Archosauria</taxon>
        <taxon>Dinosauria</taxon>
        <taxon>Saurischia</taxon>
        <taxon>Theropoda</taxon>
        <taxon>Coelurosauria</taxon>
        <taxon>Aves</taxon>
        <taxon>Neognathae</taxon>
        <taxon>Galloanserae</taxon>
        <taxon>Anseriformes</taxon>
        <taxon>Anatidae</taxon>
        <taxon>Anatinae</taxon>
        <taxon>Anas</taxon>
    </lineage>
</organism>
<proteinExistence type="predicted"/>
<dbReference type="PANTHER" id="PTHR23282:SF137">
    <property type="entry name" value="MAM DOMAIN-CONTAINING GLYCOSYLPHOSPHATIDYLINOSITOL ANCHOR PROTEIN 2"/>
    <property type="match status" value="1"/>
</dbReference>
<evidence type="ECO:0000313" key="3">
    <source>
        <dbReference type="Proteomes" id="UP000694549"/>
    </source>
</evidence>
<dbReference type="AlphaFoldDB" id="A0A8B9UQR0"/>
<feature type="domain" description="MAM" evidence="1">
    <location>
        <begin position="1"/>
        <end position="123"/>
    </location>
</feature>
<dbReference type="InterPro" id="IPR051560">
    <property type="entry name" value="MAM_domain-containing"/>
</dbReference>
<dbReference type="InterPro" id="IPR000998">
    <property type="entry name" value="MAM_dom"/>
</dbReference>
<dbReference type="SMART" id="SM00137">
    <property type="entry name" value="MAM"/>
    <property type="match status" value="1"/>
</dbReference>
<sequence>MYIETSRPRLEGEKARLVSPVFSVAPKNPYGATNTAYCFSFYYHMYGQHIGSLNVYLRLKGQTAIENPLWSSSGNKGQHWNQARVNINPPTSFQLIFEGIRGPGIEGDIAIDDVSIVEGECMKSDQPANSKWLFYTLGRANCFLSCRIEVSLKWMSCRRAKYHWVKSERLRVKSFPFCLHSRGRSPWCRKAPSAWGGVAIRGLSFWQLQMVPDGQTDKAVLEKWLGGRKNMKLINRHVAIACGPSFIPHL</sequence>
<keyword evidence="3" id="KW-1185">Reference proteome</keyword>
<dbReference type="CDD" id="cd06263">
    <property type="entry name" value="MAM"/>
    <property type="match status" value="1"/>
</dbReference>
<dbReference type="PROSITE" id="PS50060">
    <property type="entry name" value="MAM_2"/>
    <property type="match status" value="1"/>
</dbReference>
<evidence type="ECO:0000259" key="1">
    <source>
        <dbReference type="PROSITE" id="PS50060"/>
    </source>
</evidence>
<evidence type="ECO:0000313" key="2">
    <source>
        <dbReference type="Ensembl" id="ENSAZOP00000011661.1"/>
    </source>
</evidence>
<dbReference type="InterPro" id="IPR013320">
    <property type="entry name" value="ConA-like_dom_sf"/>
</dbReference>
<accession>A0A8B9UQR0</accession>
<protein>
    <recommendedName>
        <fullName evidence="1">MAM domain-containing protein</fullName>
    </recommendedName>
</protein>
<reference evidence="2" key="1">
    <citation type="submission" date="2025-08" db="UniProtKB">
        <authorList>
            <consortium name="Ensembl"/>
        </authorList>
    </citation>
    <scope>IDENTIFICATION</scope>
</reference>
<reference evidence="2" key="2">
    <citation type="submission" date="2025-09" db="UniProtKB">
        <authorList>
            <consortium name="Ensembl"/>
        </authorList>
    </citation>
    <scope>IDENTIFICATION</scope>
</reference>
<name>A0A8B9UQR0_9AVES</name>
<dbReference type="SUPFAM" id="SSF49899">
    <property type="entry name" value="Concanavalin A-like lectins/glucanases"/>
    <property type="match status" value="1"/>
</dbReference>
<dbReference type="Gene3D" id="2.60.120.200">
    <property type="match status" value="1"/>
</dbReference>
<dbReference type="PANTHER" id="PTHR23282">
    <property type="entry name" value="APICAL ENDOSOMAL GLYCOPROTEIN PRECURSOR"/>
    <property type="match status" value="1"/>
</dbReference>
<dbReference type="PRINTS" id="PR00020">
    <property type="entry name" value="MAMDOMAIN"/>
</dbReference>
<dbReference type="Proteomes" id="UP000694549">
    <property type="component" value="Unplaced"/>
</dbReference>
<dbReference type="Pfam" id="PF00629">
    <property type="entry name" value="MAM"/>
    <property type="match status" value="1"/>
</dbReference>
<dbReference type="Ensembl" id="ENSAZOT00000012455.1">
    <property type="protein sequence ID" value="ENSAZOP00000011661.1"/>
    <property type="gene ID" value="ENSAZOG00000007450.1"/>
</dbReference>